<reference evidence="6 7" key="1">
    <citation type="submission" date="2016-10" db="EMBL/GenBank/DDBJ databases">
        <authorList>
            <person name="de Groot N.N."/>
        </authorList>
    </citation>
    <scope>NUCLEOTIDE SEQUENCE [LARGE SCALE GENOMIC DNA]</scope>
    <source>
        <strain evidence="6 7">DSM 12130</strain>
    </source>
</reference>
<keyword evidence="3" id="KW-0378">Hydrolase</keyword>
<keyword evidence="7" id="KW-1185">Reference proteome</keyword>
<feature type="domain" description="Sulfatase N-terminal" evidence="5">
    <location>
        <begin position="6"/>
        <end position="381"/>
    </location>
</feature>
<dbReference type="EMBL" id="FNJI01000056">
    <property type="protein sequence ID" value="SDP79866.1"/>
    <property type="molecule type" value="Genomic_DNA"/>
</dbReference>
<sequence>MANQQPNILFIVTDHTAYFGHDREGEFEYKLPRFEKFASQGVRFSRAYSISPVCTPARSSMMTGQYSHTHGLTINTEYGGGTDFRQGQQLYSHYLSQAGYRNGYIGKWHCGHHRLPVDYGIEGWSMPDYGKVYQSDKYKEYCDRNGFGSPLARIDYNRQHPEWRGQTLNLDKPSPFNYFMRGCGVLEGPPEAHEEQFVAKLVIEKLREFANSGQPWSMVASFWGPHHPYFPSEPYASMVAPESIPEYPTYRNNLESKPLRYLLHRDMTFENPDVWPDWSIWQTVLARAYGQGYQTDAAVGEILDAVEDLGLMEDTIVIWCSDHGDTVASHGGVWDKAATFSEEVGRIPMAVRWPSQFPAGRVSDRLVSNMDVTATMLEAAGLEVPTSMHSRSMLPLCIDPKNTAWPEYLICEHHGHTMDKIVQRIIIQGKYKYVAALYEGDELYDLEADPFETKNLIDSADHKIVKAQLRERIIEHIEKTDDVQGAKIAYALKQGR</sequence>
<evidence type="ECO:0000259" key="5">
    <source>
        <dbReference type="Pfam" id="PF00884"/>
    </source>
</evidence>
<evidence type="ECO:0000313" key="6">
    <source>
        <dbReference type="EMBL" id="SDP79866.1"/>
    </source>
</evidence>
<evidence type="ECO:0000256" key="3">
    <source>
        <dbReference type="ARBA" id="ARBA00022801"/>
    </source>
</evidence>
<gene>
    <name evidence="6" type="ORF">SAMN05660330_04157</name>
</gene>
<dbReference type="PROSITE" id="PS00523">
    <property type="entry name" value="SULFATASE_1"/>
    <property type="match status" value="1"/>
</dbReference>
<comment type="similarity">
    <text evidence="1">Belongs to the sulfatase family.</text>
</comment>
<evidence type="ECO:0000313" key="7">
    <source>
        <dbReference type="Proteomes" id="UP000199073"/>
    </source>
</evidence>
<dbReference type="Pfam" id="PF00884">
    <property type="entry name" value="Sulfatase"/>
    <property type="match status" value="1"/>
</dbReference>
<evidence type="ECO:0000256" key="1">
    <source>
        <dbReference type="ARBA" id="ARBA00008779"/>
    </source>
</evidence>
<dbReference type="InterPro" id="IPR050738">
    <property type="entry name" value="Sulfatase"/>
</dbReference>
<dbReference type="STRING" id="91360.SAMN05660330_04157"/>
<organism evidence="6 7">
    <name type="scientific">Desulforhopalus singaporensis</name>
    <dbReference type="NCBI Taxonomy" id="91360"/>
    <lineage>
        <taxon>Bacteria</taxon>
        <taxon>Pseudomonadati</taxon>
        <taxon>Thermodesulfobacteriota</taxon>
        <taxon>Desulfobulbia</taxon>
        <taxon>Desulfobulbales</taxon>
        <taxon>Desulfocapsaceae</taxon>
        <taxon>Desulforhopalus</taxon>
    </lineage>
</organism>
<dbReference type="GO" id="GO:0046872">
    <property type="term" value="F:metal ion binding"/>
    <property type="evidence" value="ECO:0007669"/>
    <property type="project" value="UniProtKB-KW"/>
</dbReference>
<evidence type="ECO:0000256" key="4">
    <source>
        <dbReference type="ARBA" id="ARBA00022837"/>
    </source>
</evidence>
<dbReference type="GO" id="GO:0004065">
    <property type="term" value="F:arylsulfatase activity"/>
    <property type="evidence" value="ECO:0007669"/>
    <property type="project" value="TreeGrafter"/>
</dbReference>
<keyword evidence="2" id="KW-0479">Metal-binding</keyword>
<dbReference type="SUPFAM" id="SSF53649">
    <property type="entry name" value="Alkaline phosphatase-like"/>
    <property type="match status" value="1"/>
</dbReference>
<protein>
    <submittedName>
        <fullName evidence="6">Arylsulfatase A</fullName>
    </submittedName>
</protein>
<dbReference type="PANTHER" id="PTHR42693:SF53">
    <property type="entry name" value="ENDO-4-O-SULFATASE"/>
    <property type="match status" value="1"/>
</dbReference>
<dbReference type="Gene3D" id="3.40.720.10">
    <property type="entry name" value="Alkaline Phosphatase, subunit A"/>
    <property type="match status" value="1"/>
</dbReference>
<dbReference type="RefSeq" id="WP_092226021.1">
    <property type="nucleotide sequence ID" value="NZ_FNJI01000056.1"/>
</dbReference>
<accession>A0A1H0VP64</accession>
<dbReference type="AlphaFoldDB" id="A0A1H0VP64"/>
<evidence type="ECO:0000256" key="2">
    <source>
        <dbReference type="ARBA" id="ARBA00022723"/>
    </source>
</evidence>
<dbReference type="OrthoDB" id="5500422at2"/>
<dbReference type="InterPro" id="IPR017850">
    <property type="entry name" value="Alkaline_phosphatase_core_sf"/>
</dbReference>
<name>A0A1H0VP64_9BACT</name>
<proteinExistence type="inferred from homology"/>
<dbReference type="InterPro" id="IPR024607">
    <property type="entry name" value="Sulfatase_CS"/>
</dbReference>
<dbReference type="InterPro" id="IPR000917">
    <property type="entry name" value="Sulfatase_N"/>
</dbReference>
<dbReference type="PANTHER" id="PTHR42693">
    <property type="entry name" value="ARYLSULFATASE FAMILY MEMBER"/>
    <property type="match status" value="1"/>
</dbReference>
<keyword evidence="4" id="KW-0106">Calcium</keyword>
<dbReference type="Proteomes" id="UP000199073">
    <property type="component" value="Unassembled WGS sequence"/>
</dbReference>